<proteinExistence type="predicted"/>
<dbReference type="Gene3D" id="2.90.10.10">
    <property type="entry name" value="Bulb-type lectin domain"/>
    <property type="match status" value="4"/>
</dbReference>
<protein>
    <recommendedName>
        <fullName evidence="2">Bulb-type lectin domain-containing protein</fullName>
    </recommendedName>
</protein>
<dbReference type="SUPFAM" id="SSF51110">
    <property type="entry name" value="alpha-D-mannose-specific plant lectins"/>
    <property type="match status" value="3"/>
</dbReference>
<keyword evidence="4" id="KW-1185">Reference proteome</keyword>
<evidence type="ECO:0000313" key="4">
    <source>
        <dbReference type="Proteomes" id="UP000603200"/>
    </source>
</evidence>
<comment type="caution">
    <text evidence="3">The sequence shown here is derived from an EMBL/GenBank/DDBJ whole genome shotgun (WGS) entry which is preliminary data.</text>
</comment>
<dbReference type="SMART" id="SM00108">
    <property type="entry name" value="B_lectin"/>
    <property type="match status" value="2"/>
</dbReference>
<dbReference type="Proteomes" id="UP000603200">
    <property type="component" value="Unassembled WGS sequence"/>
</dbReference>
<feature type="domain" description="Bulb-type lectin" evidence="2">
    <location>
        <begin position="319"/>
        <end position="429"/>
    </location>
</feature>
<sequence>MERLTSGQTLFAGERLLSGNGWVELVVQGDGNVVLYRVQTGQALWASATDGQPVDRLVMQADGNLVALTAAGEPRWNAGTGGHPGAEATLRDDGNLVIYDPGGTPWWASDTVQDFGLPTVRTVDDRGYSYVETSERWKLLCQELPCTTALQWPGYATTTAEITINGEQVVIQLWKGWCQRFLGLPIFPGGIGAEVGVYRRIPGHVLPGSLPFLPPPLDAFYLNVLSRAADNELWWPAPDLAAQLTFSLINPVTGDIVFTAGPERSYWLAKWMNEDAYLKYLADQGFRVPFLPDAYILEWRVNGQSGRWPELPAGPAAAGDTMTAGEMLGSNGTLFSANGRFRFIYQDDTNLVLYRTTDNVAQWDTRPKPGGVGVCLMQGDGNLVVCNASAQPVWSSQTAGNPGSRLVMQDDGNAVVYRPDGEAIWSSNTAQNVPPGGPPAAGDTMSPVRC</sequence>
<dbReference type="InterPro" id="IPR001480">
    <property type="entry name" value="Bulb-type_lectin_dom"/>
</dbReference>
<evidence type="ECO:0000313" key="3">
    <source>
        <dbReference type="EMBL" id="GIE23646.1"/>
    </source>
</evidence>
<feature type="domain" description="Bulb-type lectin" evidence="2">
    <location>
        <begin position="1"/>
        <end position="111"/>
    </location>
</feature>
<dbReference type="InterPro" id="IPR036426">
    <property type="entry name" value="Bulb-type_lectin_dom_sf"/>
</dbReference>
<gene>
    <name evidence="3" type="ORF">Ahu01nite_067480</name>
</gene>
<reference evidence="3 4" key="1">
    <citation type="submission" date="2021-01" db="EMBL/GenBank/DDBJ databases">
        <title>Whole genome shotgun sequence of Actinoplanes humidus NBRC 14915.</title>
        <authorList>
            <person name="Komaki H."/>
            <person name="Tamura T."/>
        </authorList>
    </citation>
    <scope>NUCLEOTIDE SEQUENCE [LARGE SCALE GENOMIC DNA]</scope>
    <source>
        <strain evidence="3 4">NBRC 14915</strain>
    </source>
</reference>
<evidence type="ECO:0000259" key="2">
    <source>
        <dbReference type="PROSITE" id="PS50927"/>
    </source>
</evidence>
<evidence type="ECO:0000256" key="1">
    <source>
        <dbReference type="SAM" id="MobiDB-lite"/>
    </source>
</evidence>
<dbReference type="EMBL" id="BOMN01000093">
    <property type="protein sequence ID" value="GIE23646.1"/>
    <property type="molecule type" value="Genomic_DNA"/>
</dbReference>
<feature type="region of interest" description="Disordered" evidence="1">
    <location>
        <begin position="426"/>
        <end position="450"/>
    </location>
</feature>
<dbReference type="PROSITE" id="PS50927">
    <property type="entry name" value="BULB_LECTIN"/>
    <property type="match status" value="2"/>
</dbReference>
<dbReference type="CDD" id="cd00028">
    <property type="entry name" value="B_lectin"/>
    <property type="match status" value="2"/>
</dbReference>
<accession>A0ABQ3ZYH2</accession>
<organism evidence="3 4">
    <name type="scientific">Winogradskya humida</name>
    <dbReference type="NCBI Taxonomy" id="113566"/>
    <lineage>
        <taxon>Bacteria</taxon>
        <taxon>Bacillati</taxon>
        <taxon>Actinomycetota</taxon>
        <taxon>Actinomycetes</taxon>
        <taxon>Micromonosporales</taxon>
        <taxon>Micromonosporaceae</taxon>
        <taxon>Winogradskya</taxon>
    </lineage>
</organism>
<name>A0ABQ3ZYH2_9ACTN</name>